<evidence type="ECO:0000313" key="4">
    <source>
        <dbReference type="EMBL" id="MBC8572520.1"/>
    </source>
</evidence>
<sequence>MKQNRILSLVGLATKAGKTVSGEFSTEKAVKTGTAYLVIVSEEASGNTKKKFQNMCSFYQVPVYFYGTKLELGAAMGKEFRASMAVTDQGLSDAIMKQLTLANGGSEYVKNESI</sequence>
<accession>A0ABR7N7Y7</accession>
<comment type="caution">
    <text evidence="4">The sequence shown here is derived from an EMBL/GenBank/DDBJ whole genome shotgun (WGS) entry which is preliminary data.</text>
</comment>
<evidence type="ECO:0000313" key="5">
    <source>
        <dbReference type="Proteomes" id="UP000657421"/>
    </source>
</evidence>
<evidence type="ECO:0000259" key="3">
    <source>
        <dbReference type="Pfam" id="PF01248"/>
    </source>
</evidence>
<name>A0ABR7N7Y7_9FIRM</name>
<evidence type="ECO:0000256" key="1">
    <source>
        <dbReference type="ARBA" id="ARBA00022980"/>
    </source>
</evidence>
<gene>
    <name evidence="4" type="ORF">H8716_05370</name>
</gene>
<feature type="domain" description="Ribosomal protein eL8/eL30/eS12/Gadd45" evidence="3">
    <location>
        <begin position="6"/>
        <end position="93"/>
    </location>
</feature>
<proteinExistence type="predicted"/>
<keyword evidence="2" id="KW-0687">Ribonucleoprotein</keyword>
<reference evidence="4 5" key="1">
    <citation type="submission" date="2020-08" db="EMBL/GenBank/DDBJ databases">
        <title>Genome public.</title>
        <authorList>
            <person name="Liu C."/>
            <person name="Sun Q."/>
        </authorList>
    </citation>
    <scope>NUCLEOTIDE SEQUENCE [LARGE SCALE GENOMIC DNA]</scope>
    <source>
        <strain evidence="4 5">NSJ-46</strain>
    </source>
</reference>
<dbReference type="PANTHER" id="PTHR11449">
    <property type="entry name" value="RIBOSOMAL PROTEIN L30"/>
    <property type="match status" value="1"/>
</dbReference>
<keyword evidence="1" id="KW-0689">Ribosomal protein</keyword>
<dbReference type="InterPro" id="IPR039109">
    <property type="entry name" value="Ribosomal_eL30-like"/>
</dbReference>
<evidence type="ECO:0000256" key="2">
    <source>
        <dbReference type="ARBA" id="ARBA00023274"/>
    </source>
</evidence>
<dbReference type="RefSeq" id="WP_249307527.1">
    <property type="nucleotide sequence ID" value="NZ_JACRSZ010000003.1"/>
</dbReference>
<dbReference type="Pfam" id="PF01248">
    <property type="entry name" value="Ribosomal_L7Ae"/>
    <property type="match status" value="1"/>
</dbReference>
<dbReference type="Proteomes" id="UP000657421">
    <property type="component" value="Unassembled WGS sequence"/>
</dbReference>
<keyword evidence="5" id="KW-1185">Reference proteome</keyword>
<organism evidence="4 5">
    <name type="scientific">Jingyaoa shaoxingensis</name>
    <dbReference type="NCBI Taxonomy" id="2763671"/>
    <lineage>
        <taxon>Bacteria</taxon>
        <taxon>Bacillati</taxon>
        <taxon>Bacillota</taxon>
        <taxon>Clostridia</taxon>
        <taxon>Lachnospirales</taxon>
        <taxon>Lachnospiraceae</taxon>
        <taxon>Jingyaoa</taxon>
    </lineage>
</organism>
<protein>
    <submittedName>
        <fullName evidence="4">Ribosomal L7Ae/L30e/S12e/Gadd45 family protein</fullName>
    </submittedName>
</protein>
<dbReference type="InterPro" id="IPR029064">
    <property type="entry name" value="Ribosomal_eL30-like_sf"/>
</dbReference>
<dbReference type="SUPFAM" id="SSF55315">
    <property type="entry name" value="L30e-like"/>
    <property type="match status" value="1"/>
</dbReference>
<dbReference type="InterPro" id="IPR004038">
    <property type="entry name" value="Ribosomal_eL8/eL30/eS12/Gad45"/>
</dbReference>
<dbReference type="EMBL" id="JACRSZ010000003">
    <property type="protein sequence ID" value="MBC8572520.1"/>
    <property type="molecule type" value="Genomic_DNA"/>
</dbReference>
<dbReference type="Gene3D" id="3.30.1330.30">
    <property type="match status" value="1"/>
</dbReference>